<proteinExistence type="predicted"/>
<comment type="subcellular location">
    <subcellularLocation>
        <location evidence="2">Membrane</location>
        <topology evidence="2">Multi-pass membrane protein</topology>
    </subcellularLocation>
</comment>
<dbReference type="Pfam" id="PF02628">
    <property type="entry name" value="COX15-CtaA"/>
    <property type="match status" value="1"/>
</dbReference>
<organism evidence="13 14">
    <name type="scientific">Mya arenaria</name>
    <name type="common">Soft-shell clam</name>
    <dbReference type="NCBI Taxonomy" id="6604"/>
    <lineage>
        <taxon>Eukaryota</taxon>
        <taxon>Metazoa</taxon>
        <taxon>Spiralia</taxon>
        <taxon>Lophotrochozoa</taxon>
        <taxon>Mollusca</taxon>
        <taxon>Bivalvia</taxon>
        <taxon>Autobranchia</taxon>
        <taxon>Heteroconchia</taxon>
        <taxon>Euheterodonta</taxon>
        <taxon>Imparidentia</taxon>
        <taxon>Neoheterodontei</taxon>
        <taxon>Myida</taxon>
        <taxon>Myoidea</taxon>
        <taxon>Myidae</taxon>
        <taxon>Mya</taxon>
    </lineage>
</organism>
<feature type="non-terminal residue" evidence="13">
    <location>
        <position position="1"/>
    </location>
</feature>
<accession>A0ABY7FFU0</accession>
<evidence type="ECO:0000256" key="2">
    <source>
        <dbReference type="ARBA" id="ARBA00004141"/>
    </source>
</evidence>
<comment type="pathway">
    <text evidence="10">Porphyrin-containing compound metabolism; heme A biosynthesis; heme A from heme O: step 1/1.</text>
</comment>
<evidence type="ECO:0000256" key="11">
    <source>
        <dbReference type="ARBA" id="ARBA00048044"/>
    </source>
</evidence>
<evidence type="ECO:0000256" key="12">
    <source>
        <dbReference type="SAM" id="Phobius"/>
    </source>
</evidence>
<feature type="transmembrane region" description="Helical" evidence="12">
    <location>
        <begin position="36"/>
        <end position="54"/>
    </location>
</feature>
<evidence type="ECO:0000256" key="1">
    <source>
        <dbReference type="ARBA" id="ARBA00001970"/>
    </source>
</evidence>
<protein>
    <submittedName>
        <fullName evidence="13">COX15-like protein</fullName>
    </submittedName>
</protein>
<evidence type="ECO:0000256" key="10">
    <source>
        <dbReference type="ARBA" id="ARBA00044501"/>
    </source>
</evidence>
<keyword evidence="3 12" id="KW-0812">Transmembrane</keyword>
<keyword evidence="14" id="KW-1185">Reference proteome</keyword>
<name>A0ABY7FFU0_MYAAR</name>
<keyword evidence="7" id="KW-0408">Iron</keyword>
<sequence length="182" mass="20576">KLSSVVVSQIIRRTGTAAGNVVPEITPHAQKIVGRWLLTCAGMCVGAVILGGITRSQQEWVEEFERYKQYPEYQFSGKEMTLTEFKFIYYMEWGHRMWGRGVGLVYALPAIYFWKKGWLTRAMKPRVLVFGALIGFQGFLGWYMVKSGLQDQPESTDVPRVSQYRLASHLGSALLLCPSSVS</sequence>
<keyword evidence="4" id="KW-0479">Metal-binding</keyword>
<evidence type="ECO:0000256" key="8">
    <source>
        <dbReference type="ARBA" id="ARBA00023133"/>
    </source>
</evidence>
<evidence type="ECO:0000313" key="14">
    <source>
        <dbReference type="Proteomes" id="UP001164746"/>
    </source>
</evidence>
<dbReference type="EMBL" id="CP111023">
    <property type="protein sequence ID" value="WAR21050.1"/>
    <property type="molecule type" value="Genomic_DNA"/>
</dbReference>
<dbReference type="Proteomes" id="UP001164746">
    <property type="component" value="Chromosome 12"/>
</dbReference>
<dbReference type="InterPro" id="IPR003780">
    <property type="entry name" value="COX15/CtaA_fam"/>
</dbReference>
<keyword evidence="6" id="KW-0560">Oxidoreductase</keyword>
<feature type="transmembrane region" description="Helical" evidence="12">
    <location>
        <begin position="127"/>
        <end position="145"/>
    </location>
</feature>
<evidence type="ECO:0000256" key="5">
    <source>
        <dbReference type="ARBA" id="ARBA00022989"/>
    </source>
</evidence>
<evidence type="ECO:0000256" key="3">
    <source>
        <dbReference type="ARBA" id="ARBA00022692"/>
    </source>
</evidence>
<keyword evidence="5 12" id="KW-1133">Transmembrane helix</keyword>
<dbReference type="PANTHER" id="PTHR23289:SF2">
    <property type="entry name" value="CYTOCHROME C OXIDASE ASSEMBLY PROTEIN COX15 HOMOLOG"/>
    <property type="match status" value="1"/>
</dbReference>
<evidence type="ECO:0000256" key="4">
    <source>
        <dbReference type="ARBA" id="ARBA00022723"/>
    </source>
</evidence>
<evidence type="ECO:0000256" key="7">
    <source>
        <dbReference type="ARBA" id="ARBA00023004"/>
    </source>
</evidence>
<reference evidence="13" key="1">
    <citation type="submission" date="2022-11" db="EMBL/GenBank/DDBJ databases">
        <title>Centuries of genome instability and evolution in soft-shell clam transmissible cancer (bioRxiv).</title>
        <authorList>
            <person name="Hart S.F.M."/>
            <person name="Yonemitsu M.A."/>
            <person name="Giersch R.M."/>
            <person name="Beal B.F."/>
            <person name="Arriagada G."/>
            <person name="Davis B.W."/>
            <person name="Ostrander E.A."/>
            <person name="Goff S.P."/>
            <person name="Metzger M.J."/>
        </authorList>
    </citation>
    <scope>NUCLEOTIDE SEQUENCE</scope>
    <source>
        <strain evidence="13">MELC-2E11</strain>
        <tissue evidence="13">Siphon/mantle</tissue>
    </source>
</reference>
<evidence type="ECO:0000256" key="6">
    <source>
        <dbReference type="ARBA" id="ARBA00023002"/>
    </source>
</evidence>
<evidence type="ECO:0000256" key="9">
    <source>
        <dbReference type="ARBA" id="ARBA00023136"/>
    </source>
</evidence>
<comment type="catalytic activity">
    <reaction evidence="11">
        <text>Fe(II)-heme o + 2 A + H2O = Fe(II)-heme a + 2 AH2</text>
        <dbReference type="Rhea" id="RHEA:63388"/>
        <dbReference type="ChEBI" id="CHEBI:13193"/>
        <dbReference type="ChEBI" id="CHEBI:15377"/>
        <dbReference type="ChEBI" id="CHEBI:17499"/>
        <dbReference type="ChEBI" id="CHEBI:60530"/>
        <dbReference type="ChEBI" id="CHEBI:61715"/>
        <dbReference type="EC" id="1.17.99.9"/>
    </reaction>
    <physiologicalReaction direction="left-to-right" evidence="11">
        <dbReference type="Rhea" id="RHEA:63389"/>
    </physiologicalReaction>
</comment>
<evidence type="ECO:0000313" key="13">
    <source>
        <dbReference type="EMBL" id="WAR21050.1"/>
    </source>
</evidence>
<gene>
    <name evidence="13" type="ORF">MAR_015024</name>
</gene>
<dbReference type="PANTHER" id="PTHR23289">
    <property type="entry name" value="CYTOCHROME C OXIDASE ASSEMBLY PROTEIN COX15"/>
    <property type="match status" value="1"/>
</dbReference>
<keyword evidence="8" id="KW-0350">Heme biosynthesis</keyword>
<keyword evidence="9 12" id="KW-0472">Membrane</keyword>
<comment type="cofactor">
    <cofactor evidence="1">
        <name>heme b</name>
        <dbReference type="ChEBI" id="CHEBI:60344"/>
    </cofactor>
</comment>
<dbReference type="InterPro" id="IPR023754">
    <property type="entry name" value="HemeA_Synthase_type2"/>
</dbReference>
<feature type="transmembrane region" description="Helical" evidence="12">
    <location>
        <begin position="97"/>
        <end position="115"/>
    </location>
</feature>